<name>A0A151Z586_TIELA</name>
<dbReference type="EMBL" id="LODT01000042">
    <property type="protein sequence ID" value="KYQ89098.1"/>
    <property type="molecule type" value="Genomic_DNA"/>
</dbReference>
<evidence type="ECO:0000313" key="1">
    <source>
        <dbReference type="EMBL" id="KYQ89098.1"/>
    </source>
</evidence>
<dbReference type="Proteomes" id="UP000076078">
    <property type="component" value="Unassembled WGS sequence"/>
</dbReference>
<organism evidence="1 2">
    <name type="scientific">Tieghemostelium lacteum</name>
    <name type="common">Slime mold</name>
    <name type="synonym">Dictyostelium lacteum</name>
    <dbReference type="NCBI Taxonomy" id="361077"/>
    <lineage>
        <taxon>Eukaryota</taxon>
        <taxon>Amoebozoa</taxon>
        <taxon>Evosea</taxon>
        <taxon>Eumycetozoa</taxon>
        <taxon>Dictyostelia</taxon>
        <taxon>Dictyosteliales</taxon>
        <taxon>Raperosteliaceae</taxon>
        <taxon>Tieghemostelium</taxon>
    </lineage>
</organism>
<proteinExistence type="predicted"/>
<evidence type="ECO:0000313" key="2">
    <source>
        <dbReference type="Proteomes" id="UP000076078"/>
    </source>
</evidence>
<sequence length="79" mass="7768">MIFSALASMTPSTKSFSKSNVNGGMFSGVGQSSNKVADCWSCGDMTITASSSVSVSSSVSTSVSASASASASVSACYCV</sequence>
<gene>
    <name evidence="1" type="ORF">DLAC_10329</name>
</gene>
<accession>A0A151Z586</accession>
<keyword evidence="2" id="KW-1185">Reference proteome</keyword>
<dbReference type="AlphaFoldDB" id="A0A151Z586"/>
<protein>
    <submittedName>
        <fullName evidence="1">Uncharacterized protein</fullName>
    </submittedName>
</protein>
<dbReference type="InParanoid" id="A0A151Z586"/>
<reference evidence="1 2" key="1">
    <citation type="submission" date="2015-12" db="EMBL/GenBank/DDBJ databases">
        <title>Dictyostelia acquired genes for synthesis and detection of signals that induce cell-type specialization by lateral gene transfer from prokaryotes.</title>
        <authorList>
            <person name="Gloeckner G."/>
            <person name="Schaap P."/>
        </authorList>
    </citation>
    <scope>NUCLEOTIDE SEQUENCE [LARGE SCALE GENOMIC DNA]</scope>
    <source>
        <strain evidence="1 2">TK</strain>
    </source>
</reference>
<comment type="caution">
    <text evidence="1">The sequence shown here is derived from an EMBL/GenBank/DDBJ whole genome shotgun (WGS) entry which is preliminary data.</text>
</comment>